<dbReference type="PANTHER" id="PTHR37234">
    <property type="entry name" value="OS03G0319200 PROTEIN"/>
    <property type="match status" value="1"/>
</dbReference>
<dbReference type="PANTHER" id="PTHR37234:SF1">
    <property type="entry name" value="OS03G0319200 PROTEIN"/>
    <property type="match status" value="1"/>
</dbReference>
<reference evidence="2 3" key="1">
    <citation type="submission" date="2021-02" db="EMBL/GenBank/DDBJ databases">
        <title>Plant Genome Project.</title>
        <authorList>
            <person name="Zhang R.-G."/>
        </authorList>
    </citation>
    <scope>NUCLEOTIDE SEQUENCE [LARGE SCALE GENOMIC DNA]</scope>
    <source>
        <tissue evidence="2">Leaves</tissue>
    </source>
</reference>
<keyword evidence="3" id="KW-1185">Reference proteome</keyword>
<evidence type="ECO:0000313" key="3">
    <source>
        <dbReference type="Proteomes" id="UP000827721"/>
    </source>
</evidence>
<evidence type="ECO:0000313" key="2">
    <source>
        <dbReference type="EMBL" id="KAH7554422.1"/>
    </source>
</evidence>
<accession>A0ABQ8HD47</accession>
<protein>
    <submittedName>
        <fullName evidence="2">Uncharacterized protein</fullName>
    </submittedName>
</protein>
<sequence>MSGFFQLVFNYNNRRRHRKFLTSGKKQEKKTSGPVSLCEERENRSRIRLRCDVDRSPMLGVEYVEEKRNKLLEALGKCDDDLKALKKMIELAHAHHLQPTSLTNGGAIQQQIQKQKKKPGEDEMMSNISLVDRMKTQAKPFWISNAMIDSVNEVSRDISWGEKREIGRIGLALQDFICRDLIEEFVRDYSCCMYSLPFDASEGDGFAAGRRQLQGERRPPPSTSTFRSQVCRSFDGVE</sequence>
<name>A0ABQ8HD47_9ROSI</name>
<comment type="caution">
    <text evidence="2">The sequence shown here is derived from an EMBL/GenBank/DDBJ whole genome shotgun (WGS) entry which is preliminary data.</text>
</comment>
<organism evidence="2 3">
    <name type="scientific">Xanthoceras sorbifolium</name>
    <dbReference type="NCBI Taxonomy" id="99658"/>
    <lineage>
        <taxon>Eukaryota</taxon>
        <taxon>Viridiplantae</taxon>
        <taxon>Streptophyta</taxon>
        <taxon>Embryophyta</taxon>
        <taxon>Tracheophyta</taxon>
        <taxon>Spermatophyta</taxon>
        <taxon>Magnoliopsida</taxon>
        <taxon>eudicotyledons</taxon>
        <taxon>Gunneridae</taxon>
        <taxon>Pentapetalae</taxon>
        <taxon>rosids</taxon>
        <taxon>malvids</taxon>
        <taxon>Sapindales</taxon>
        <taxon>Sapindaceae</taxon>
        <taxon>Xanthoceroideae</taxon>
        <taxon>Xanthoceras</taxon>
    </lineage>
</organism>
<gene>
    <name evidence="2" type="ORF">JRO89_XS12G0200100</name>
</gene>
<feature type="region of interest" description="Disordered" evidence="1">
    <location>
        <begin position="209"/>
        <end position="238"/>
    </location>
</feature>
<dbReference type="Proteomes" id="UP000827721">
    <property type="component" value="Unassembled WGS sequence"/>
</dbReference>
<dbReference type="EMBL" id="JAFEMO010000012">
    <property type="protein sequence ID" value="KAH7554422.1"/>
    <property type="molecule type" value="Genomic_DNA"/>
</dbReference>
<evidence type="ECO:0000256" key="1">
    <source>
        <dbReference type="SAM" id="MobiDB-lite"/>
    </source>
</evidence>
<proteinExistence type="predicted"/>